<organism evidence="1 2">
    <name type="scientific">Sporosarcina limicola</name>
    <dbReference type="NCBI Taxonomy" id="34101"/>
    <lineage>
        <taxon>Bacteria</taxon>
        <taxon>Bacillati</taxon>
        <taxon>Bacillota</taxon>
        <taxon>Bacilli</taxon>
        <taxon>Bacillales</taxon>
        <taxon>Caryophanaceae</taxon>
        <taxon>Sporosarcina</taxon>
    </lineage>
</organism>
<evidence type="ECO:0000313" key="2">
    <source>
        <dbReference type="Proteomes" id="UP000658225"/>
    </source>
</evidence>
<proteinExistence type="predicted"/>
<dbReference type="RefSeq" id="WP_192597187.1">
    <property type="nucleotide sequence ID" value="NZ_JADBEL010000002.1"/>
</dbReference>
<dbReference type="AlphaFoldDB" id="A0A927MEV1"/>
<sequence length="68" mass="8106">MTIALTILPFCFFVRSIAQTICKQKYQSGNVDREASAENFDTPPPRLLKIKYIRFLQRWRFNCFPIYV</sequence>
<protein>
    <submittedName>
        <fullName evidence="1">Uncharacterized protein</fullName>
    </submittedName>
</protein>
<comment type="caution">
    <text evidence="1">The sequence shown here is derived from an EMBL/GenBank/DDBJ whole genome shotgun (WGS) entry which is preliminary data.</text>
</comment>
<keyword evidence="2" id="KW-1185">Reference proteome</keyword>
<evidence type="ECO:0000313" key="1">
    <source>
        <dbReference type="EMBL" id="MBE1553358.1"/>
    </source>
</evidence>
<name>A0A927MEV1_9BACL</name>
<accession>A0A927MEV1</accession>
<gene>
    <name evidence="1" type="ORF">H4683_000432</name>
</gene>
<dbReference type="EMBL" id="JADBEL010000002">
    <property type="protein sequence ID" value="MBE1553358.1"/>
    <property type="molecule type" value="Genomic_DNA"/>
</dbReference>
<reference evidence="1" key="1">
    <citation type="submission" date="2020-10" db="EMBL/GenBank/DDBJ databases">
        <title>Genomic Encyclopedia of Type Strains, Phase IV (KMG-IV): sequencing the most valuable type-strain genomes for metagenomic binning, comparative biology and taxonomic classification.</title>
        <authorList>
            <person name="Goeker M."/>
        </authorList>
    </citation>
    <scope>NUCLEOTIDE SEQUENCE</scope>
    <source>
        <strain evidence="1">DSM 13886</strain>
    </source>
</reference>
<dbReference type="Proteomes" id="UP000658225">
    <property type="component" value="Unassembled WGS sequence"/>
</dbReference>